<dbReference type="AlphaFoldDB" id="A0A5C3R8H2"/>
<dbReference type="EMBL" id="ML178814">
    <property type="protein sequence ID" value="TFL07754.1"/>
    <property type="molecule type" value="Genomic_DNA"/>
</dbReference>
<organism evidence="1 2">
    <name type="scientific">Pterulicium gracile</name>
    <dbReference type="NCBI Taxonomy" id="1884261"/>
    <lineage>
        <taxon>Eukaryota</taxon>
        <taxon>Fungi</taxon>
        <taxon>Dikarya</taxon>
        <taxon>Basidiomycota</taxon>
        <taxon>Agaricomycotina</taxon>
        <taxon>Agaricomycetes</taxon>
        <taxon>Agaricomycetidae</taxon>
        <taxon>Agaricales</taxon>
        <taxon>Pleurotineae</taxon>
        <taxon>Pterulaceae</taxon>
        <taxon>Pterulicium</taxon>
    </lineage>
</organism>
<name>A0A5C3R8H2_9AGAR</name>
<keyword evidence="2" id="KW-1185">Reference proteome</keyword>
<reference evidence="1 2" key="1">
    <citation type="journal article" date="2019" name="Nat. Ecol. Evol.">
        <title>Megaphylogeny resolves global patterns of mushroom evolution.</title>
        <authorList>
            <person name="Varga T."/>
            <person name="Krizsan K."/>
            <person name="Foldi C."/>
            <person name="Dima B."/>
            <person name="Sanchez-Garcia M."/>
            <person name="Sanchez-Ramirez S."/>
            <person name="Szollosi G.J."/>
            <person name="Szarkandi J.G."/>
            <person name="Papp V."/>
            <person name="Albert L."/>
            <person name="Andreopoulos W."/>
            <person name="Angelini C."/>
            <person name="Antonin V."/>
            <person name="Barry K.W."/>
            <person name="Bougher N.L."/>
            <person name="Buchanan P."/>
            <person name="Buyck B."/>
            <person name="Bense V."/>
            <person name="Catcheside P."/>
            <person name="Chovatia M."/>
            <person name="Cooper J."/>
            <person name="Damon W."/>
            <person name="Desjardin D."/>
            <person name="Finy P."/>
            <person name="Geml J."/>
            <person name="Haridas S."/>
            <person name="Hughes K."/>
            <person name="Justo A."/>
            <person name="Karasinski D."/>
            <person name="Kautmanova I."/>
            <person name="Kiss B."/>
            <person name="Kocsube S."/>
            <person name="Kotiranta H."/>
            <person name="LaButti K.M."/>
            <person name="Lechner B.E."/>
            <person name="Liimatainen K."/>
            <person name="Lipzen A."/>
            <person name="Lukacs Z."/>
            <person name="Mihaltcheva S."/>
            <person name="Morgado L.N."/>
            <person name="Niskanen T."/>
            <person name="Noordeloos M.E."/>
            <person name="Ohm R.A."/>
            <person name="Ortiz-Santana B."/>
            <person name="Ovrebo C."/>
            <person name="Racz N."/>
            <person name="Riley R."/>
            <person name="Savchenko A."/>
            <person name="Shiryaev A."/>
            <person name="Soop K."/>
            <person name="Spirin V."/>
            <person name="Szebenyi C."/>
            <person name="Tomsovsky M."/>
            <person name="Tulloss R.E."/>
            <person name="Uehling J."/>
            <person name="Grigoriev I.V."/>
            <person name="Vagvolgyi C."/>
            <person name="Papp T."/>
            <person name="Martin F.M."/>
            <person name="Miettinen O."/>
            <person name="Hibbett D.S."/>
            <person name="Nagy L.G."/>
        </authorList>
    </citation>
    <scope>NUCLEOTIDE SEQUENCE [LARGE SCALE GENOMIC DNA]</scope>
    <source>
        <strain evidence="1 2">CBS 309.79</strain>
    </source>
</reference>
<gene>
    <name evidence="1" type="ORF">BDV98DRAFT_579056</name>
</gene>
<proteinExistence type="predicted"/>
<sequence>MSRVRRCSRRWLLRMYDPPEADLELMGYDVFNECGGVISVVESVRGELGPGDSRRRIVGHRLDFGLCKPRGEAYRMLSGIELAVMRSSGDTPSVPSGPREIHAIGISYAGNPADLSRSSWSLAIVVPVDRRPVGSLEEMTDVSLVGKARLYVYRASATTMKYKSPIRR</sequence>
<evidence type="ECO:0000313" key="1">
    <source>
        <dbReference type="EMBL" id="TFL07754.1"/>
    </source>
</evidence>
<evidence type="ECO:0000313" key="2">
    <source>
        <dbReference type="Proteomes" id="UP000305067"/>
    </source>
</evidence>
<accession>A0A5C3R8H2</accession>
<protein>
    <submittedName>
        <fullName evidence="1">Uncharacterized protein</fullName>
    </submittedName>
</protein>
<dbReference type="Proteomes" id="UP000305067">
    <property type="component" value="Unassembled WGS sequence"/>
</dbReference>